<proteinExistence type="predicted"/>
<sequence length="241" mass="27422">MGLCESKEAEHMSSGRIDSLIKSSPSYNNLISQDTHPRSSLPCKYETVIIQDNLKTIAEESIIQQDRQIQYQSTAPSPQASIDRKEVSQQIPLMILNPAGTWSLQTHAIKHGGMYEVSVGMECVGMYEEWEFVLNHEGPIINQDRFVLRHLLTETLLVAEQNLQGEYKVGSISSKTMKDQAIWQIEIGTDILCENTFVKLRHGLSKLYLSRTNENGSMENHRRVALTKFDPINSFWLVKLK</sequence>
<keyword evidence="2" id="KW-1185">Reference proteome</keyword>
<accession>A0A8S1MFC6</accession>
<protein>
    <submittedName>
        <fullName evidence="1">Uncharacterized protein</fullName>
    </submittedName>
</protein>
<dbReference type="Proteomes" id="UP000692954">
    <property type="component" value="Unassembled WGS sequence"/>
</dbReference>
<evidence type="ECO:0000313" key="1">
    <source>
        <dbReference type="EMBL" id="CAD8075336.1"/>
    </source>
</evidence>
<organism evidence="1 2">
    <name type="scientific">Paramecium sonneborni</name>
    <dbReference type="NCBI Taxonomy" id="65129"/>
    <lineage>
        <taxon>Eukaryota</taxon>
        <taxon>Sar</taxon>
        <taxon>Alveolata</taxon>
        <taxon>Ciliophora</taxon>
        <taxon>Intramacronucleata</taxon>
        <taxon>Oligohymenophorea</taxon>
        <taxon>Peniculida</taxon>
        <taxon>Parameciidae</taxon>
        <taxon>Paramecium</taxon>
    </lineage>
</organism>
<comment type="caution">
    <text evidence="1">The sequence shown here is derived from an EMBL/GenBank/DDBJ whole genome shotgun (WGS) entry which is preliminary data.</text>
</comment>
<dbReference type="OrthoDB" id="290697at2759"/>
<gene>
    <name evidence="1" type="ORF">PSON_ATCC_30995.1.T0330176</name>
</gene>
<evidence type="ECO:0000313" key="2">
    <source>
        <dbReference type="Proteomes" id="UP000692954"/>
    </source>
</evidence>
<reference evidence="1" key="1">
    <citation type="submission" date="2021-01" db="EMBL/GenBank/DDBJ databases">
        <authorList>
            <consortium name="Genoscope - CEA"/>
            <person name="William W."/>
        </authorList>
    </citation>
    <scope>NUCLEOTIDE SEQUENCE</scope>
</reference>
<name>A0A8S1MFC6_9CILI</name>
<dbReference type="EMBL" id="CAJJDN010000033">
    <property type="protein sequence ID" value="CAD8075336.1"/>
    <property type="molecule type" value="Genomic_DNA"/>
</dbReference>
<dbReference type="AlphaFoldDB" id="A0A8S1MFC6"/>